<evidence type="ECO:0000256" key="4">
    <source>
        <dbReference type="ARBA" id="ARBA00022692"/>
    </source>
</evidence>
<evidence type="ECO:0000259" key="9">
    <source>
        <dbReference type="Pfam" id="PF01757"/>
    </source>
</evidence>
<keyword evidence="7 11" id="KW-0012">Acyltransferase</keyword>
<dbReference type="InterPro" id="IPR002656">
    <property type="entry name" value="Acyl_transf_3_dom"/>
</dbReference>
<evidence type="ECO:0000256" key="3">
    <source>
        <dbReference type="ARBA" id="ARBA00022679"/>
    </source>
</evidence>
<protein>
    <submittedName>
        <fullName evidence="11">O-acetyltransferase OatA</fullName>
        <ecNumber evidence="11">2.3.1.-</ecNumber>
    </submittedName>
</protein>
<feature type="transmembrane region" description="Helical" evidence="8">
    <location>
        <begin position="149"/>
        <end position="165"/>
    </location>
</feature>
<keyword evidence="12" id="KW-1185">Reference proteome</keyword>
<dbReference type="Gene3D" id="3.40.50.1110">
    <property type="entry name" value="SGNH hydrolase"/>
    <property type="match status" value="1"/>
</dbReference>
<keyword evidence="4 8" id="KW-0812">Transmembrane</keyword>
<feature type="transmembrane region" description="Helical" evidence="8">
    <location>
        <begin position="206"/>
        <end position="226"/>
    </location>
</feature>
<accession>A0A5E4Y7X3</accession>
<dbReference type="EMBL" id="CABPRZ010000022">
    <property type="protein sequence ID" value="VVE44809.1"/>
    <property type="molecule type" value="Genomic_DNA"/>
</dbReference>
<dbReference type="InterPro" id="IPR050879">
    <property type="entry name" value="Acyltransferase_3"/>
</dbReference>
<dbReference type="InterPro" id="IPR036514">
    <property type="entry name" value="SGNH_hydro_sf"/>
</dbReference>
<evidence type="ECO:0000259" key="10">
    <source>
        <dbReference type="Pfam" id="PF19040"/>
    </source>
</evidence>
<feature type="domain" description="SGNH" evidence="10">
    <location>
        <begin position="406"/>
        <end position="622"/>
    </location>
</feature>
<dbReference type="PANTHER" id="PTHR23028:SF53">
    <property type="entry name" value="ACYL_TRANSF_3 DOMAIN-CONTAINING PROTEIN"/>
    <property type="match status" value="1"/>
</dbReference>
<evidence type="ECO:0000256" key="1">
    <source>
        <dbReference type="ARBA" id="ARBA00004651"/>
    </source>
</evidence>
<feature type="transmembrane region" description="Helical" evidence="8">
    <location>
        <begin position="233"/>
        <end position="253"/>
    </location>
</feature>
<dbReference type="Proteomes" id="UP000414233">
    <property type="component" value="Unassembled WGS sequence"/>
</dbReference>
<evidence type="ECO:0000313" key="11">
    <source>
        <dbReference type="EMBL" id="VVE44809.1"/>
    </source>
</evidence>
<keyword evidence="3 11" id="KW-0808">Transferase</keyword>
<feature type="transmembrane region" description="Helical" evidence="8">
    <location>
        <begin position="327"/>
        <end position="347"/>
    </location>
</feature>
<evidence type="ECO:0000256" key="2">
    <source>
        <dbReference type="ARBA" id="ARBA00022475"/>
    </source>
</evidence>
<feature type="transmembrane region" description="Helical" evidence="8">
    <location>
        <begin position="288"/>
        <end position="307"/>
    </location>
</feature>
<evidence type="ECO:0000256" key="7">
    <source>
        <dbReference type="ARBA" id="ARBA00023315"/>
    </source>
</evidence>
<feature type="transmembrane region" description="Helical" evidence="8">
    <location>
        <begin position="259"/>
        <end position="276"/>
    </location>
</feature>
<keyword evidence="2" id="KW-1003">Cell membrane</keyword>
<comment type="subcellular location">
    <subcellularLocation>
        <location evidence="1">Cell membrane</location>
        <topology evidence="1">Multi-pass membrane protein</topology>
    </subcellularLocation>
</comment>
<feature type="transmembrane region" description="Helical" evidence="8">
    <location>
        <begin position="79"/>
        <end position="98"/>
    </location>
</feature>
<dbReference type="OrthoDB" id="9814807at2"/>
<keyword evidence="5 8" id="KW-1133">Transmembrane helix</keyword>
<dbReference type="GO" id="GO:0009103">
    <property type="term" value="P:lipopolysaccharide biosynthetic process"/>
    <property type="evidence" value="ECO:0007669"/>
    <property type="project" value="TreeGrafter"/>
</dbReference>
<dbReference type="PANTHER" id="PTHR23028">
    <property type="entry name" value="ACETYLTRANSFERASE"/>
    <property type="match status" value="1"/>
</dbReference>
<dbReference type="GO" id="GO:0016788">
    <property type="term" value="F:hydrolase activity, acting on ester bonds"/>
    <property type="evidence" value="ECO:0007669"/>
    <property type="project" value="UniProtKB-ARBA"/>
</dbReference>
<dbReference type="AlphaFoldDB" id="A0A5E4Y7X3"/>
<gene>
    <name evidence="11" type="primary">oatA_2</name>
    <name evidence="11" type="ORF">PTE30175_04247</name>
</gene>
<name>A0A5E4Y7X3_9BURK</name>
<evidence type="ECO:0000256" key="6">
    <source>
        <dbReference type="ARBA" id="ARBA00023136"/>
    </source>
</evidence>
<feature type="transmembrane region" description="Helical" evidence="8">
    <location>
        <begin position="36"/>
        <end position="58"/>
    </location>
</feature>
<dbReference type="Pfam" id="PF19040">
    <property type="entry name" value="SGNH"/>
    <property type="match status" value="1"/>
</dbReference>
<feature type="transmembrane region" description="Helical" evidence="8">
    <location>
        <begin position="177"/>
        <end position="194"/>
    </location>
</feature>
<reference evidence="11 12" key="1">
    <citation type="submission" date="2019-08" db="EMBL/GenBank/DDBJ databases">
        <authorList>
            <person name="Peeters C."/>
        </authorList>
    </citation>
    <scope>NUCLEOTIDE SEQUENCE [LARGE SCALE GENOMIC DNA]</scope>
    <source>
        <strain evidence="11 12">LMG 30175</strain>
    </source>
</reference>
<organism evidence="11 12">
    <name type="scientific">Pandoraea terrae</name>
    <dbReference type="NCBI Taxonomy" id="1537710"/>
    <lineage>
        <taxon>Bacteria</taxon>
        <taxon>Pseudomonadati</taxon>
        <taxon>Pseudomonadota</taxon>
        <taxon>Betaproteobacteria</taxon>
        <taxon>Burkholderiales</taxon>
        <taxon>Burkholderiaceae</taxon>
        <taxon>Pandoraea</taxon>
    </lineage>
</organism>
<dbReference type="GO" id="GO:0016747">
    <property type="term" value="F:acyltransferase activity, transferring groups other than amino-acyl groups"/>
    <property type="evidence" value="ECO:0007669"/>
    <property type="project" value="InterPro"/>
</dbReference>
<dbReference type="GO" id="GO:0005886">
    <property type="term" value="C:plasma membrane"/>
    <property type="evidence" value="ECO:0007669"/>
    <property type="project" value="UniProtKB-SubCell"/>
</dbReference>
<feature type="transmembrane region" description="Helical" evidence="8">
    <location>
        <begin position="359"/>
        <end position="383"/>
    </location>
</feature>
<feature type="domain" description="Acyltransferase 3" evidence="9">
    <location>
        <begin position="13"/>
        <end position="344"/>
    </location>
</feature>
<dbReference type="EC" id="2.3.1.-" evidence="11"/>
<proteinExistence type="predicted"/>
<dbReference type="Pfam" id="PF01757">
    <property type="entry name" value="Acyl_transf_3"/>
    <property type="match status" value="1"/>
</dbReference>
<dbReference type="SUPFAM" id="SSF52266">
    <property type="entry name" value="SGNH hydrolase"/>
    <property type="match status" value="1"/>
</dbReference>
<evidence type="ECO:0000313" key="12">
    <source>
        <dbReference type="Proteomes" id="UP000414233"/>
    </source>
</evidence>
<sequence>MHRQAEPLKYRPDIDGLRAIAVLSVILFHIDYRLVPGGFVGVDIFYVISGYLITRIIGEEMLAGRFSFGQFYVRRMRRILPAFLVVVVATLAVGWIVLLPEDLASLVSSVKYALIFSANILFSRERGYFDLGSDETPLLHLWSLSVEEQFYFVWPVLLFGLCIILRKLPDRRSIRALLPLGIAVLTAAAFAYSAKLVHSPDGPTRYYFLLQNRAGEILIGALAAFIPPIRQKWLAVILGSIGFCALPVALFAIHRDTPFPGFAALLPCGAAALLIYSGKTMTTPVSRCLGALPLVWIGLLSYALYLWHWPVLAYMRYVYGRYALPWHWTVTAVLLTFALAFATYLFVERPFKRRPMTFWWAFPRIYLVPSALLAAIGAVALQFSAPQPKDAMLTSYGLDVCHGNLTKRCVRGAPDVAPSALVIGDSHAAALNTFVDVVGKREGWAANVVTGSSCSPVFGFDEKVLPDFAWAPCAALKTYVRDNYLNYKVVVITSYWAFQMGWTDLASDKDYLRKLEATLRTIAAQRPVVVLSDVPHVPVSPFRLAHFQQIGLHVSRETGGETTRANETIRRLTESIPNVRWVDLTQYFADFDQGSVYQGKPIYFDNQHLNIYGSGVLAKAFTAHGLLLGSVGQAVKVHGAR</sequence>
<evidence type="ECO:0000256" key="8">
    <source>
        <dbReference type="SAM" id="Phobius"/>
    </source>
</evidence>
<keyword evidence="6 8" id="KW-0472">Membrane</keyword>
<dbReference type="InterPro" id="IPR043968">
    <property type="entry name" value="SGNH"/>
</dbReference>
<evidence type="ECO:0000256" key="5">
    <source>
        <dbReference type="ARBA" id="ARBA00022989"/>
    </source>
</evidence>
<dbReference type="RefSeq" id="WP_150699037.1">
    <property type="nucleotide sequence ID" value="NZ_CABPRZ010000022.1"/>
</dbReference>